<dbReference type="SUPFAM" id="SSF56801">
    <property type="entry name" value="Acetyl-CoA synthetase-like"/>
    <property type="match status" value="1"/>
</dbReference>
<evidence type="ECO:0000259" key="1">
    <source>
        <dbReference type="Pfam" id="PF00501"/>
    </source>
</evidence>
<dbReference type="PANTHER" id="PTHR43845:SF1">
    <property type="entry name" value="BLR5969 PROTEIN"/>
    <property type="match status" value="1"/>
</dbReference>
<accession>A0A318KSM8</accession>
<dbReference type="AlphaFoldDB" id="A0A318KSM8"/>
<dbReference type="Gene3D" id="3.40.50.12780">
    <property type="entry name" value="N-terminal domain of ligase-like"/>
    <property type="match status" value="1"/>
</dbReference>
<dbReference type="InterPro" id="IPR042099">
    <property type="entry name" value="ANL_N_sf"/>
</dbReference>
<name>A0A318KSM8_9NEIS</name>
<dbReference type="RefSeq" id="WP_110389761.1">
    <property type="nucleotide sequence ID" value="NZ_DAOPYX010000043.1"/>
</dbReference>
<dbReference type="OrthoDB" id="580775at2"/>
<dbReference type="Gene3D" id="3.30.300.30">
    <property type="match status" value="1"/>
</dbReference>
<proteinExistence type="predicted"/>
<feature type="domain" description="AMP-dependent synthetase/ligase" evidence="1">
    <location>
        <begin position="120"/>
        <end position="274"/>
    </location>
</feature>
<dbReference type="Proteomes" id="UP000247555">
    <property type="component" value="Unassembled WGS sequence"/>
</dbReference>
<dbReference type="PANTHER" id="PTHR43845">
    <property type="entry name" value="BLR5969 PROTEIN"/>
    <property type="match status" value="1"/>
</dbReference>
<gene>
    <name evidence="2" type="ORF">DFR34_10361</name>
</gene>
<keyword evidence="2" id="KW-0436">Ligase</keyword>
<sequence length="411" mass="43734">MPHLDALETRPHAQRVAEQYARLPAQLAYAREHSPAYAQALAGLDLSAVTDAQALAGLPVTRKSALIEQQQACPPFGGYAAMAAGAASRVFASPGPIYEPQGPGEDFWRMSRALYAAGFRSGDIVHNTFSYHFTPGGFMLDSGARALGCAVFPAGVGQTEQQVMALRDIGATGYTGTPSFLKIILDKADELGIALPRLNKALVTGEALPNSLRQQFEARGIQVRQCYATADLGLIAYESQPGEGLVVDEGIVLELVKPGTGELVADGDVGEVVVTPLHNRAYPLVRFATGDLSAFLDSAGSCGRSNRRIKGWLGRADQTAKIKGMFVHPAQIHAIGPRHPALGRLRLVVERVNDLDHMTLHAESADSDAALRQAVADSLRELTKLKGEVCLCAPGSLANDGKIIDDQRPLA</sequence>
<dbReference type="Pfam" id="PF00501">
    <property type="entry name" value="AMP-binding"/>
    <property type="match status" value="1"/>
</dbReference>
<evidence type="ECO:0000313" key="2">
    <source>
        <dbReference type="EMBL" id="PXX80720.1"/>
    </source>
</evidence>
<keyword evidence="3" id="KW-1185">Reference proteome</keyword>
<comment type="caution">
    <text evidence="2">The sequence shown here is derived from an EMBL/GenBank/DDBJ whole genome shotgun (WGS) entry which is preliminary data.</text>
</comment>
<dbReference type="EMBL" id="QJKI01000003">
    <property type="protein sequence ID" value="PXX80720.1"/>
    <property type="molecule type" value="Genomic_DNA"/>
</dbReference>
<protein>
    <submittedName>
        <fullName evidence="2">Phenylacetate-CoA ligase</fullName>
    </submittedName>
</protein>
<organism evidence="2 3">
    <name type="scientific">Rivihabitans pingtungensis</name>
    <dbReference type="NCBI Taxonomy" id="1054498"/>
    <lineage>
        <taxon>Bacteria</taxon>
        <taxon>Pseudomonadati</taxon>
        <taxon>Pseudomonadota</taxon>
        <taxon>Betaproteobacteria</taxon>
        <taxon>Neisseriales</taxon>
        <taxon>Aquaspirillaceae</taxon>
        <taxon>Rivihabitans</taxon>
    </lineage>
</organism>
<evidence type="ECO:0000313" key="3">
    <source>
        <dbReference type="Proteomes" id="UP000247555"/>
    </source>
</evidence>
<dbReference type="InterPro" id="IPR000873">
    <property type="entry name" value="AMP-dep_synth/lig_dom"/>
</dbReference>
<reference evidence="2 3" key="1">
    <citation type="submission" date="2018-05" db="EMBL/GenBank/DDBJ databases">
        <title>Genomic Encyclopedia of Type Strains, Phase IV (KMG-IV): sequencing the most valuable type-strain genomes for metagenomic binning, comparative biology and taxonomic classification.</title>
        <authorList>
            <person name="Goeker M."/>
        </authorList>
    </citation>
    <scope>NUCLEOTIDE SEQUENCE [LARGE SCALE GENOMIC DNA]</scope>
    <source>
        <strain evidence="2 3">DSM 29661</strain>
    </source>
</reference>
<dbReference type="GO" id="GO:0016874">
    <property type="term" value="F:ligase activity"/>
    <property type="evidence" value="ECO:0007669"/>
    <property type="project" value="UniProtKB-KW"/>
</dbReference>
<dbReference type="InterPro" id="IPR045851">
    <property type="entry name" value="AMP-bd_C_sf"/>
</dbReference>